<dbReference type="GO" id="GO:0005634">
    <property type="term" value="C:nucleus"/>
    <property type="evidence" value="ECO:0007669"/>
    <property type="project" value="UniProtKB-SubCell"/>
</dbReference>
<dbReference type="STRING" id="157652.A0A371E3M1"/>
<keyword evidence="5" id="KW-0539">Nucleus</keyword>
<gene>
    <name evidence="7" type="primary">AG1</name>
    <name evidence="7" type="ORF">CR513_61200</name>
</gene>
<dbReference type="PRINTS" id="PR00404">
    <property type="entry name" value="MADSDOMAIN"/>
</dbReference>
<organism evidence="7 8">
    <name type="scientific">Mucuna pruriens</name>
    <name type="common">Velvet bean</name>
    <name type="synonym">Dolichos pruriens</name>
    <dbReference type="NCBI Taxonomy" id="157652"/>
    <lineage>
        <taxon>Eukaryota</taxon>
        <taxon>Viridiplantae</taxon>
        <taxon>Streptophyta</taxon>
        <taxon>Embryophyta</taxon>
        <taxon>Tracheophyta</taxon>
        <taxon>Spermatophyta</taxon>
        <taxon>Magnoliopsida</taxon>
        <taxon>eudicotyledons</taxon>
        <taxon>Gunneridae</taxon>
        <taxon>Pentapetalae</taxon>
        <taxon>rosids</taxon>
        <taxon>fabids</taxon>
        <taxon>Fabales</taxon>
        <taxon>Fabaceae</taxon>
        <taxon>Papilionoideae</taxon>
        <taxon>50 kb inversion clade</taxon>
        <taxon>NPAAA clade</taxon>
        <taxon>indigoferoid/millettioid clade</taxon>
        <taxon>Phaseoleae</taxon>
        <taxon>Mucuna</taxon>
    </lineage>
</organism>
<sequence>MADEYTMAFPNPSMSVSPQRKMGRGKIEIKRIENTTNRQVTFCKRRNGLLKKAYELSVLCDAEVALIVFSSRGRLYEYANNRYLLSFVPFLLNFFSHFSSLLTSPFELLWRGKLIRNDHFGFSLGTLAKDSERSDEPIRVTQYISPLLRQCTTIEIANRRVLSIWLLPCNGKRKTIAAAAIAEAEMDGCDVHRLSDRKD</sequence>
<evidence type="ECO:0000256" key="4">
    <source>
        <dbReference type="ARBA" id="ARBA00023163"/>
    </source>
</evidence>
<dbReference type="SMART" id="SM00432">
    <property type="entry name" value="MADS"/>
    <property type="match status" value="1"/>
</dbReference>
<dbReference type="InterPro" id="IPR002100">
    <property type="entry name" value="TF_MADSbox"/>
</dbReference>
<dbReference type="InterPro" id="IPR036879">
    <property type="entry name" value="TF_MADSbox_sf"/>
</dbReference>
<dbReference type="GO" id="GO:0045944">
    <property type="term" value="P:positive regulation of transcription by RNA polymerase II"/>
    <property type="evidence" value="ECO:0007669"/>
    <property type="project" value="InterPro"/>
</dbReference>
<comment type="subcellular location">
    <subcellularLocation>
        <location evidence="1">Nucleus</location>
    </subcellularLocation>
</comment>
<evidence type="ECO:0000313" key="7">
    <source>
        <dbReference type="EMBL" id="RDX60640.1"/>
    </source>
</evidence>
<dbReference type="Gene3D" id="3.40.1810.10">
    <property type="entry name" value="Transcription factor, MADS-box"/>
    <property type="match status" value="1"/>
</dbReference>
<protein>
    <submittedName>
        <fullName evidence="7">Floral homeotic protein AGAMOUS</fullName>
    </submittedName>
</protein>
<evidence type="ECO:0000313" key="8">
    <source>
        <dbReference type="Proteomes" id="UP000257109"/>
    </source>
</evidence>
<dbReference type="InterPro" id="IPR050142">
    <property type="entry name" value="MADS-box/MEF2_TF"/>
</dbReference>
<feature type="domain" description="MADS-box" evidence="6">
    <location>
        <begin position="22"/>
        <end position="82"/>
    </location>
</feature>
<keyword evidence="8" id="KW-1185">Reference proteome</keyword>
<dbReference type="CDD" id="cd00265">
    <property type="entry name" value="MADS_MEF2_like"/>
    <property type="match status" value="1"/>
</dbReference>
<dbReference type="AlphaFoldDB" id="A0A371E3M1"/>
<dbReference type="Proteomes" id="UP000257109">
    <property type="component" value="Unassembled WGS sequence"/>
</dbReference>
<dbReference type="PANTHER" id="PTHR48019">
    <property type="entry name" value="SERUM RESPONSE FACTOR HOMOLOG"/>
    <property type="match status" value="1"/>
</dbReference>
<evidence type="ECO:0000256" key="5">
    <source>
        <dbReference type="ARBA" id="ARBA00023242"/>
    </source>
</evidence>
<feature type="non-terminal residue" evidence="7">
    <location>
        <position position="1"/>
    </location>
</feature>
<keyword evidence="2" id="KW-0805">Transcription regulation</keyword>
<dbReference type="EMBL" id="QJKJ01016702">
    <property type="protein sequence ID" value="RDX60640.1"/>
    <property type="molecule type" value="Genomic_DNA"/>
</dbReference>
<keyword evidence="3" id="KW-0238">DNA-binding</keyword>
<dbReference type="InterPro" id="IPR033896">
    <property type="entry name" value="MEF2-like_N"/>
</dbReference>
<name>A0A371E3M1_MUCPR</name>
<dbReference type="OrthoDB" id="1933443at2759"/>
<proteinExistence type="predicted"/>
<evidence type="ECO:0000259" key="6">
    <source>
        <dbReference type="PROSITE" id="PS50066"/>
    </source>
</evidence>
<evidence type="ECO:0000256" key="1">
    <source>
        <dbReference type="ARBA" id="ARBA00004123"/>
    </source>
</evidence>
<dbReference type="PROSITE" id="PS50066">
    <property type="entry name" value="MADS_BOX_2"/>
    <property type="match status" value="1"/>
</dbReference>
<dbReference type="GO" id="GO:0046983">
    <property type="term" value="F:protein dimerization activity"/>
    <property type="evidence" value="ECO:0007669"/>
    <property type="project" value="InterPro"/>
</dbReference>
<dbReference type="GO" id="GO:0000977">
    <property type="term" value="F:RNA polymerase II transcription regulatory region sequence-specific DNA binding"/>
    <property type="evidence" value="ECO:0007669"/>
    <property type="project" value="InterPro"/>
</dbReference>
<dbReference type="PROSITE" id="PS00350">
    <property type="entry name" value="MADS_BOX_1"/>
    <property type="match status" value="1"/>
</dbReference>
<evidence type="ECO:0000256" key="2">
    <source>
        <dbReference type="ARBA" id="ARBA00023015"/>
    </source>
</evidence>
<comment type="caution">
    <text evidence="7">The sequence shown here is derived from an EMBL/GenBank/DDBJ whole genome shotgun (WGS) entry which is preliminary data.</text>
</comment>
<dbReference type="Pfam" id="PF00319">
    <property type="entry name" value="SRF-TF"/>
    <property type="match status" value="1"/>
</dbReference>
<reference evidence="7" key="1">
    <citation type="submission" date="2018-05" db="EMBL/GenBank/DDBJ databases">
        <title>Draft genome of Mucuna pruriens seed.</title>
        <authorList>
            <person name="Nnadi N.E."/>
            <person name="Vos R."/>
            <person name="Hasami M.H."/>
            <person name="Devisetty U.K."/>
            <person name="Aguiy J.C."/>
        </authorList>
    </citation>
    <scope>NUCLEOTIDE SEQUENCE [LARGE SCALE GENOMIC DNA]</scope>
    <source>
        <strain evidence="7">JCA_2017</strain>
    </source>
</reference>
<accession>A0A371E3M1</accession>
<keyword evidence="4" id="KW-0804">Transcription</keyword>
<evidence type="ECO:0000256" key="3">
    <source>
        <dbReference type="ARBA" id="ARBA00023125"/>
    </source>
</evidence>
<dbReference type="SUPFAM" id="SSF55455">
    <property type="entry name" value="SRF-like"/>
    <property type="match status" value="1"/>
</dbReference>